<accession>A0AAW2ZNW5</accession>
<dbReference type="EMBL" id="JAOPGA020001734">
    <property type="protein sequence ID" value="KAL0490924.1"/>
    <property type="molecule type" value="Genomic_DNA"/>
</dbReference>
<feature type="domain" description="BTB" evidence="2">
    <location>
        <begin position="170"/>
        <end position="249"/>
    </location>
</feature>
<keyword evidence="4" id="KW-1185">Reference proteome</keyword>
<protein>
    <submittedName>
        <fullName evidence="3">NUP116</fullName>
    </submittedName>
</protein>
<feature type="region of interest" description="Disordered" evidence="1">
    <location>
        <begin position="74"/>
        <end position="114"/>
    </location>
</feature>
<feature type="compositionally biased region" description="Basic and acidic residues" evidence="1">
    <location>
        <begin position="74"/>
        <end position="85"/>
    </location>
</feature>
<comment type="caution">
    <text evidence="3">The sequence shown here is derived from an EMBL/GenBank/DDBJ whole genome shotgun (WGS) entry which is preliminary data.</text>
</comment>
<dbReference type="InterPro" id="IPR011333">
    <property type="entry name" value="SKP1/BTB/POZ_sf"/>
</dbReference>
<dbReference type="AlphaFoldDB" id="A0AAW2ZNW5"/>
<dbReference type="Proteomes" id="UP001431209">
    <property type="component" value="Unassembled WGS sequence"/>
</dbReference>
<gene>
    <name evidence="3" type="ORF">AKO1_009807</name>
</gene>
<evidence type="ECO:0000313" key="3">
    <source>
        <dbReference type="EMBL" id="KAL0490924.1"/>
    </source>
</evidence>
<proteinExistence type="predicted"/>
<feature type="region of interest" description="Disordered" evidence="1">
    <location>
        <begin position="1"/>
        <end position="38"/>
    </location>
</feature>
<dbReference type="Gene3D" id="1.10.10.2360">
    <property type="match status" value="1"/>
</dbReference>
<name>A0AAW2ZNW5_9EUKA</name>
<dbReference type="Pfam" id="PF00651">
    <property type="entry name" value="BTB"/>
    <property type="match status" value="1"/>
</dbReference>
<feature type="compositionally biased region" description="Polar residues" evidence="1">
    <location>
        <begin position="90"/>
        <end position="114"/>
    </location>
</feature>
<organism evidence="3 4">
    <name type="scientific">Acrasis kona</name>
    <dbReference type="NCBI Taxonomy" id="1008807"/>
    <lineage>
        <taxon>Eukaryota</taxon>
        <taxon>Discoba</taxon>
        <taxon>Heterolobosea</taxon>
        <taxon>Tetramitia</taxon>
        <taxon>Eutetramitia</taxon>
        <taxon>Acrasidae</taxon>
        <taxon>Acrasis</taxon>
    </lineage>
</organism>
<dbReference type="InterPro" id="IPR000210">
    <property type="entry name" value="BTB/POZ_dom"/>
</dbReference>
<dbReference type="SUPFAM" id="SSF54695">
    <property type="entry name" value="POZ domain"/>
    <property type="match status" value="1"/>
</dbReference>
<evidence type="ECO:0000313" key="4">
    <source>
        <dbReference type="Proteomes" id="UP001431209"/>
    </source>
</evidence>
<dbReference type="CDD" id="cd18186">
    <property type="entry name" value="BTB_POZ_ZBTB_KLHL-like"/>
    <property type="match status" value="1"/>
</dbReference>
<dbReference type="SMART" id="SM00225">
    <property type="entry name" value="BTB"/>
    <property type="match status" value="1"/>
</dbReference>
<dbReference type="PROSITE" id="PS50097">
    <property type="entry name" value="BTB"/>
    <property type="match status" value="1"/>
</dbReference>
<reference evidence="3 4" key="1">
    <citation type="submission" date="2024-03" db="EMBL/GenBank/DDBJ databases">
        <title>The Acrasis kona genome and developmental transcriptomes reveal deep origins of eukaryotic multicellular pathways.</title>
        <authorList>
            <person name="Sheikh S."/>
            <person name="Fu C.-J."/>
            <person name="Brown M.W."/>
            <person name="Baldauf S.L."/>
        </authorList>
    </citation>
    <scope>NUCLEOTIDE SEQUENCE [LARGE SCALE GENOMIC DNA]</scope>
    <source>
        <strain evidence="3 4">ATCC MYA-3509</strain>
    </source>
</reference>
<dbReference type="Gene3D" id="3.30.710.10">
    <property type="entry name" value="Potassium Channel Kv1.1, Chain A"/>
    <property type="match status" value="1"/>
</dbReference>
<evidence type="ECO:0000256" key="1">
    <source>
        <dbReference type="SAM" id="MobiDB-lite"/>
    </source>
</evidence>
<evidence type="ECO:0000259" key="2">
    <source>
        <dbReference type="PROSITE" id="PS50097"/>
    </source>
</evidence>
<sequence length="445" mass="50882">MTRKKKALFSSPTSTPSSSGETSTTAPNTKPPFRVTYEKDPYNYTNWEYHSITKMPEYQEYSFEQLRWEDYQASKKFDSDDKPDQAVDPESNNQGAPPPTQNNQPTSLPKSQETSPLSFVLFGGEDEEQTVKLKEKVDPVLKSLSDDFSLLLPEDKEDNDESNNFANATSDIVLRSADGNNHSAHKLILACRSKRLRQTFFPSDPLSPNNTSIPDASWNSNTLYFKNHRSPIIQKLLAWIYSGKSWLNDTQCDLVQSMQTSKDMYEISRDLDIHVLMNTCLLHIKSNVAKSNIAQTWKWAHEQQAILHSFEEAHPVLELLDALLFSIEGKFFSALHDLSEEHSSYQVWDEKFVLETFIPTTETWLVTNMMNTSLSNSIGILLLSWAGSVYKDQSDTAKRQFLQKLITFKAIRLPEEWRTALKDMISSESMITVEGICKLFEMLLK</sequence>
<feature type="compositionally biased region" description="Low complexity" evidence="1">
    <location>
        <begin position="10"/>
        <end position="25"/>
    </location>
</feature>